<reference evidence="2 3" key="1">
    <citation type="submission" date="2018-08" db="EMBL/GenBank/DDBJ databases">
        <title>Genomic Encyclopedia of Type Strains, Phase IV (KMG-IV): sequencing the most valuable type-strain genomes for metagenomic binning, comparative biology and taxonomic classification.</title>
        <authorList>
            <person name="Goeker M."/>
        </authorList>
    </citation>
    <scope>NUCLEOTIDE SEQUENCE [LARGE SCALE GENOMIC DNA]</scope>
    <source>
        <strain evidence="2 3">DSM 25527</strain>
    </source>
</reference>
<dbReference type="OrthoDB" id="119761at2"/>
<name>A0A397PE49_9SPHN</name>
<dbReference type="AlphaFoldDB" id="A0A397PE49"/>
<evidence type="ECO:0000313" key="2">
    <source>
        <dbReference type="EMBL" id="RIA46683.1"/>
    </source>
</evidence>
<comment type="caution">
    <text evidence="2">The sequence shown here is derived from an EMBL/GenBank/DDBJ whole genome shotgun (WGS) entry which is preliminary data.</text>
</comment>
<organism evidence="2 3">
    <name type="scientific">Hephaestia caeni</name>
    <dbReference type="NCBI Taxonomy" id="645617"/>
    <lineage>
        <taxon>Bacteria</taxon>
        <taxon>Pseudomonadati</taxon>
        <taxon>Pseudomonadota</taxon>
        <taxon>Alphaproteobacteria</taxon>
        <taxon>Sphingomonadales</taxon>
        <taxon>Sphingomonadaceae</taxon>
        <taxon>Hephaestia</taxon>
    </lineage>
</organism>
<evidence type="ECO:0000256" key="1">
    <source>
        <dbReference type="SAM" id="Phobius"/>
    </source>
</evidence>
<protein>
    <submittedName>
        <fullName evidence="2">Low affinity Fe/Cu permease</fullName>
    </submittedName>
</protein>
<keyword evidence="3" id="KW-1185">Reference proteome</keyword>
<dbReference type="Proteomes" id="UP000266568">
    <property type="component" value="Unassembled WGS sequence"/>
</dbReference>
<sequence>MNEAFHRFARLAAEATGSPWAFTMAVVILILWAALGPLFDFSNGWQLSINTAASIVPTLMVFLIQNTQNRDARAMHLKIDTLIADAEGARSSYIGLESLSESDMDRLAASLRRREGNEGDGQG</sequence>
<keyword evidence="1" id="KW-0812">Transmembrane</keyword>
<feature type="transmembrane region" description="Helical" evidence="1">
    <location>
        <begin position="45"/>
        <end position="64"/>
    </location>
</feature>
<keyword evidence="1" id="KW-1133">Transmembrane helix</keyword>
<gene>
    <name evidence="2" type="ORF">DFR49_1231</name>
</gene>
<dbReference type="EMBL" id="QXDC01000002">
    <property type="protein sequence ID" value="RIA46683.1"/>
    <property type="molecule type" value="Genomic_DNA"/>
</dbReference>
<accession>A0A397PE49</accession>
<dbReference type="InterPro" id="IPR007251">
    <property type="entry name" value="Iron_permease_Fet4"/>
</dbReference>
<proteinExistence type="predicted"/>
<dbReference type="RefSeq" id="WP_119034762.1">
    <property type="nucleotide sequence ID" value="NZ_QXDC01000002.1"/>
</dbReference>
<feature type="transmembrane region" description="Helical" evidence="1">
    <location>
        <begin position="20"/>
        <end position="39"/>
    </location>
</feature>
<dbReference type="Pfam" id="PF04120">
    <property type="entry name" value="Iron_permease"/>
    <property type="match status" value="1"/>
</dbReference>
<evidence type="ECO:0000313" key="3">
    <source>
        <dbReference type="Proteomes" id="UP000266568"/>
    </source>
</evidence>
<dbReference type="GO" id="GO:0055085">
    <property type="term" value="P:transmembrane transport"/>
    <property type="evidence" value="ECO:0007669"/>
    <property type="project" value="InterPro"/>
</dbReference>
<keyword evidence="1" id="KW-0472">Membrane</keyword>